<gene>
    <name evidence="1" type="ORF">QFC22_002214</name>
</gene>
<sequence length="190" mass="21733">MSASSSKLSSSSASSAVRVRTKSPSYLLPTAASMGKRRDKASFVKLIKDWEEEQEKRKKRKNEENRKRASKNKSESGARTAGYLKSTKAASGKMAVRKYKLQGVQVEVPQLAFMVFEDSEEDMKAYARLQWAQGYQTTDDLFTGRHTYRDSEGRVVLEREDWKEQMALQHGIDVDEARRCRVLGIEYESY</sequence>
<comment type="caution">
    <text evidence="1">The sequence shown here is derived from an EMBL/GenBank/DDBJ whole genome shotgun (WGS) entry which is preliminary data.</text>
</comment>
<evidence type="ECO:0000313" key="2">
    <source>
        <dbReference type="Proteomes" id="UP001243375"/>
    </source>
</evidence>
<dbReference type="Proteomes" id="UP001243375">
    <property type="component" value="Unassembled WGS sequence"/>
</dbReference>
<protein>
    <submittedName>
        <fullName evidence="1">Uncharacterized protein</fullName>
    </submittedName>
</protein>
<proteinExistence type="predicted"/>
<keyword evidence="2" id="KW-1185">Reference proteome</keyword>
<evidence type="ECO:0000313" key="1">
    <source>
        <dbReference type="EMBL" id="KAJ9121595.1"/>
    </source>
</evidence>
<name>A0ACC2XDB0_9TREE</name>
<reference evidence="1" key="1">
    <citation type="submission" date="2023-04" db="EMBL/GenBank/DDBJ databases">
        <title>Draft Genome sequencing of Naganishia species isolated from polar environments using Oxford Nanopore Technology.</title>
        <authorList>
            <person name="Leo P."/>
            <person name="Venkateswaran K."/>
        </authorList>
    </citation>
    <scope>NUCLEOTIDE SEQUENCE</scope>
    <source>
        <strain evidence="1">MNA-CCFEE 5425</strain>
    </source>
</reference>
<accession>A0ACC2XDB0</accession>
<organism evidence="1 2">
    <name type="scientific">Naganishia vaughanmartiniae</name>
    <dbReference type="NCBI Taxonomy" id="1424756"/>
    <lineage>
        <taxon>Eukaryota</taxon>
        <taxon>Fungi</taxon>
        <taxon>Dikarya</taxon>
        <taxon>Basidiomycota</taxon>
        <taxon>Agaricomycotina</taxon>
        <taxon>Tremellomycetes</taxon>
        <taxon>Filobasidiales</taxon>
        <taxon>Filobasidiaceae</taxon>
        <taxon>Naganishia</taxon>
    </lineage>
</organism>
<dbReference type="EMBL" id="JASBWU010000005">
    <property type="protein sequence ID" value="KAJ9121595.1"/>
    <property type="molecule type" value="Genomic_DNA"/>
</dbReference>